<name>A0AAV1YLK3_LUPLU</name>
<dbReference type="GO" id="GO:0010150">
    <property type="term" value="P:leaf senescence"/>
    <property type="evidence" value="ECO:0007669"/>
    <property type="project" value="UniProtKB-ARBA"/>
</dbReference>
<dbReference type="EMBL" id="CAXHTB010000026">
    <property type="protein sequence ID" value="CAL0334692.1"/>
    <property type="molecule type" value="Genomic_DNA"/>
</dbReference>
<organism evidence="2 3">
    <name type="scientific">Lupinus luteus</name>
    <name type="common">European yellow lupine</name>
    <dbReference type="NCBI Taxonomy" id="3873"/>
    <lineage>
        <taxon>Eukaryota</taxon>
        <taxon>Viridiplantae</taxon>
        <taxon>Streptophyta</taxon>
        <taxon>Embryophyta</taxon>
        <taxon>Tracheophyta</taxon>
        <taxon>Spermatophyta</taxon>
        <taxon>Magnoliopsida</taxon>
        <taxon>eudicotyledons</taxon>
        <taxon>Gunneridae</taxon>
        <taxon>Pentapetalae</taxon>
        <taxon>rosids</taxon>
        <taxon>fabids</taxon>
        <taxon>Fabales</taxon>
        <taxon>Fabaceae</taxon>
        <taxon>Papilionoideae</taxon>
        <taxon>50 kb inversion clade</taxon>
        <taxon>genistoids sensu lato</taxon>
        <taxon>core genistoids</taxon>
        <taxon>Genisteae</taxon>
        <taxon>Lupinus</taxon>
    </lineage>
</organism>
<dbReference type="InterPro" id="IPR007608">
    <property type="entry name" value="Senescence_reg_S40"/>
</dbReference>
<dbReference type="Proteomes" id="UP001497480">
    <property type="component" value="Unassembled WGS sequence"/>
</dbReference>
<comment type="similarity">
    <text evidence="1">Belongs to the senescence regulator S40 family.</text>
</comment>
<gene>
    <name evidence="2" type="ORF">LLUT_LOCUS35752</name>
</gene>
<dbReference type="Pfam" id="PF04520">
    <property type="entry name" value="Senescence_reg"/>
    <property type="match status" value="1"/>
</dbReference>
<evidence type="ECO:0000313" key="2">
    <source>
        <dbReference type="EMBL" id="CAL0334692.1"/>
    </source>
</evidence>
<dbReference type="AlphaFoldDB" id="A0AAV1YLK3"/>
<protein>
    <submittedName>
        <fullName evidence="2">Uncharacterized protein</fullName>
    </submittedName>
</protein>
<keyword evidence="3" id="KW-1185">Reference proteome</keyword>
<evidence type="ECO:0000256" key="1">
    <source>
        <dbReference type="ARBA" id="ARBA00034773"/>
    </source>
</evidence>
<reference evidence="2 3" key="1">
    <citation type="submission" date="2024-03" db="EMBL/GenBank/DDBJ databases">
        <authorList>
            <person name="Martinez-Hernandez J."/>
        </authorList>
    </citation>
    <scope>NUCLEOTIDE SEQUENCE [LARGE SCALE GENOMIC DNA]</scope>
</reference>
<sequence length="163" mass="18493">MAEEFQESDIIFSDNYLEDNSNVDNDVLELEAVMLQKEQKQNSQMNCCAKNCNGDKKVANSLPIRIPAASILHCLVDDNDGKMVVPPHVIVERRNSARKMAYSLCTGYGRTLKGRDLSRVRNSILRMTGFLEVPSIVFLRIDRWRGAREKELCAVIVVTVKFD</sequence>
<evidence type="ECO:0000313" key="3">
    <source>
        <dbReference type="Proteomes" id="UP001497480"/>
    </source>
</evidence>
<dbReference type="PANTHER" id="PTHR33083:SF49">
    <property type="entry name" value="SENESCENCE REGULATOR"/>
    <property type="match status" value="1"/>
</dbReference>
<comment type="caution">
    <text evidence="2">The sequence shown here is derived from an EMBL/GenBank/DDBJ whole genome shotgun (WGS) entry which is preliminary data.</text>
</comment>
<dbReference type="PANTHER" id="PTHR33083">
    <property type="entry name" value="EXPRESSED PROTEIN"/>
    <property type="match status" value="1"/>
</dbReference>
<accession>A0AAV1YLK3</accession>
<proteinExistence type="inferred from homology"/>